<dbReference type="GO" id="GO:0031499">
    <property type="term" value="C:TRAMP complex"/>
    <property type="evidence" value="ECO:0007669"/>
    <property type="project" value="TreeGrafter"/>
</dbReference>
<dbReference type="GO" id="GO:0003729">
    <property type="term" value="F:mRNA binding"/>
    <property type="evidence" value="ECO:0007669"/>
    <property type="project" value="TreeGrafter"/>
</dbReference>
<dbReference type="OrthoDB" id="273917at2759"/>
<dbReference type="Pfam" id="PF22600">
    <property type="entry name" value="MTPAP-like_central"/>
    <property type="match status" value="1"/>
</dbReference>
<dbReference type="Proteomes" id="UP000799439">
    <property type="component" value="Unassembled WGS sequence"/>
</dbReference>
<dbReference type="PANTHER" id="PTHR23092:SF15">
    <property type="entry name" value="INACTIVE NON-CANONICAL POLY(A) RNA POLYMERASE PROTEIN TRF4-2-RELATED"/>
    <property type="match status" value="1"/>
</dbReference>
<evidence type="ECO:0000256" key="1">
    <source>
        <dbReference type="SAM" id="MobiDB-lite"/>
    </source>
</evidence>
<dbReference type="InterPro" id="IPR043519">
    <property type="entry name" value="NT_sf"/>
</dbReference>
<dbReference type="GO" id="GO:0031123">
    <property type="term" value="P:RNA 3'-end processing"/>
    <property type="evidence" value="ECO:0007669"/>
    <property type="project" value="TreeGrafter"/>
</dbReference>
<dbReference type="EMBL" id="ML996086">
    <property type="protein sequence ID" value="KAF2152483.1"/>
    <property type="molecule type" value="Genomic_DNA"/>
</dbReference>
<feature type="domain" description="Poly(A) RNA polymerase mitochondrial-like central palm" evidence="2">
    <location>
        <begin position="282"/>
        <end position="394"/>
    </location>
</feature>
<dbReference type="Gene3D" id="1.10.1410.10">
    <property type="match status" value="1"/>
</dbReference>
<protein>
    <recommendedName>
        <fullName evidence="2">Poly(A) RNA polymerase mitochondrial-like central palm domain-containing protein</fullName>
    </recommendedName>
</protein>
<organism evidence="3 4">
    <name type="scientific">Myriangium duriaei CBS 260.36</name>
    <dbReference type="NCBI Taxonomy" id="1168546"/>
    <lineage>
        <taxon>Eukaryota</taxon>
        <taxon>Fungi</taxon>
        <taxon>Dikarya</taxon>
        <taxon>Ascomycota</taxon>
        <taxon>Pezizomycotina</taxon>
        <taxon>Dothideomycetes</taxon>
        <taxon>Dothideomycetidae</taxon>
        <taxon>Myriangiales</taxon>
        <taxon>Myriangiaceae</taxon>
        <taxon>Myriangium</taxon>
    </lineage>
</organism>
<name>A0A9P4IZ03_9PEZI</name>
<comment type="caution">
    <text evidence="3">The sequence shown here is derived from an EMBL/GenBank/DDBJ whole genome shotgun (WGS) entry which is preliminary data.</text>
</comment>
<dbReference type="SUPFAM" id="SSF81301">
    <property type="entry name" value="Nucleotidyltransferase"/>
    <property type="match status" value="1"/>
</dbReference>
<dbReference type="GO" id="GO:1990817">
    <property type="term" value="F:poly(A) RNA polymerase activity"/>
    <property type="evidence" value="ECO:0007669"/>
    <property type="project" value="InterPro"/>
</dbReference>
<accession>A0A9P4IZ03</accession>
<proteinExistence type="predicted"/>
<dbReference type="PANTHER" id="PTHR23092">
    <property type="entry name" value="POLY(A) RNA POLYMERASE"/>
    <property type="match status" value="1"/>
</dbReference>
<feature type="compositionally biased region" description="Basic and acidic residues" evidence="1">
    <location>
        <begin position="801"/>
        <end position="811"/>
    </location>
</feature>
<dbReference type="InterPro" id="IPR054708">
    <property type="entry name" value="MTPAP-like_central"/>
</dbReference>
<dbReference type="GO" id="GO:0010605">
    <property type="term" value="P:negative regulation of macromolecule metabolic process"/>
    <property type="evidence" value="ECO:0007669"/>
    <property type="project" value="UniProtKB-ARBA"/>
</dbReference>
<dbReference type="InterPro" id="IPR045862">
    <property type="entry name" value="Trf4-like"/>
</dbReference>
<feature type="region of interest" description="Disordered" evidence="1">
    <location>
        <begin position="733"/>
        <end position="894"/>
    </location>
</feature>
<dbReference type="SUPFAM" id="SSF81631">
    <property type="entry name" value="PAP/OAS1 substrate-binding domain"/>
    <property type="match status" value="1"/>
</dbReference>
<dbReference type="AlphaFoldDB" id="A0A9P4IZ03"/>
<evidence type="ECO:0000313" key="4">
    <source>
        <dbReference type="Proteomes" id="UP000799439"/>
    </source>
</evidence>
<feature type="region of interest" description="Disordered" evidence="1">
    <location>
        <begin position="661"/>
        <end position="684"/>
    </location>
</feature>
<feature type="compositionally biased region" description="Polar residues" evidence="1">
    <location>
        <begin position="744"/>
        <end position="760"/>
    </location>
</feature>
<gene>
    <name evidence="3" type="ORF">K461DRAFT_313168</name>
</gene>
<sequence>MGFCGAIIFQVEPSNISISARATADSMLWTASRVAAPGEAARLSVPCWLRTSHTAGQDRQSRWNSTDLTGAESHTKSTIRYSAKRHELYRYVDPDSLQKTLDQHREAKEKSRIRFIPGYHTNGEQQRNTTYSVKERRMKAKTYSQHDPLRQQAVNFLAKSGLNTPSIQAPNSAQNAWDREHYDQDAIDHDLRVQARRKFLEDADLWTDDLQEDGSWDKLNRVLKRIANQMFNRMTSTERAAIPRDIMQYRGVPAKITVHHEPGEGLEPWVVSAADLKSVERLDAEIAKFAEWVSLTEDEQRARNTVTDMIIGLIKDVAPELKTEVFGSSATGLADPMSDIDVRLFPLDKKKVHADLLSAGIVQVADALAHHPDFDQVSMQYKPLNLVQATHVPSGLSVQIVAGPQQSECMGFVRKSLRQYPQLKSIYHVVKSMLECRDLVQPYKGYLSSYGLFNLIVASLKARDTMRAADQELFDIDYHVYCTELAINPIARRINPRAFFPSLWLPNPQVDYKFSPGLQLLDFLYFWRKFDSFEFTTSARTGELIRKAYHQPPHLSSRAETDHFLKSHLRMSPQVAHQPYLLCLQDGANKSNDLGRRAPGWKHIGATIKVLYQDLFTRMRLHPPPPIVLRNEQIASNMLDAEIRRRIEQDTARQLRREAVAEGKVLEQSPAKATPVSASDPNATPLVPFLRSLVGRADLRVQPARDRLEMFAQGQVECDLAWRPVKTADKMAKDEVAVAHEESQSLGDNSTEGSVDTNPGSMEKQVAPAEQTSDGIEDRNVQATGKDLDEEQVLSESVAEGNKDQGDKTSREDDDDDDGGVRVLDQAAEDVWGEEVEGKEERPLEWQVPEPEKQQFNESSEKDVIEADVLDENAEDLWDEETEVTVHDHGRRGV</sequence>
<evidence type="ECO:0000313" key="3">
    <source>
        <dbReference type="EMBL" id="KAF2152483.1"/>
    </source>
</evidence>
<dbReference type="GO" id="GO:0005730">
    <property type="term" value="C:nucleolus"/>
    <property type="evidence" value="ECO:0007669"/>
    <property type="project" value="TreeGrafter"/>
</dbReference>
<feature type="compositionally biased region" description="Acidic residues" evidence="1">
    <location>
        <begin position="866"/>
        <end position="883"/>
    </location>
</feature>
<keyword evidence="4" id="KW-1185">Reference proteome</keyword>
<feature type="compositionally biased region" description="Basic and acidic residues" evidence="1">
    <location>
        <begin position="839"/>
        <end position="865"/>
    </location>
</feature>
<dbReference type="GO" id="GO:0043634">
    <property type="term" value="P:polyadenylation-dependent ncRNA catabolic process"/>
    <property type="evidence" value="ECO:0007669"/>
    <property type="project" value="TreeGrafter"/>
</dbReference>
<feature type="compositionally biased region" description="Acidic residues" evidence="1">
    <location>
        <begin position="827"/>
        <end position="838"/>
    </location>
</feature>
<dbReference type="Gene3D" id="3.30.460.10">
    <property type="entry name" value="Beta Polymerase, domain 2"/>
    <property type="match status" value="1"/>
</dbReference>
<reference evidence="3" key="1">
    <citation type="journal article" date="2020" name="Stud. Mycol.">
        <title>101 Dothideomycetes genomes: a test case for predicting lifestyles and emergence of pathogens.</title>
        <authorList>
            <person name="Haridas S."/>
            <person name="Albert R."/>
            <person name="Binder M."/>
            <person name="Bloem J."/>
            <person name="Labutti K."/>
            <person name="Salamov A."/>
            <person name="Andreopoulos B."/>
            <person name="Baker S."/>
            <person name="Barry K."/>
            <person name="Bills G."/>
            <person name="Bluhm B."/>
            <person name="Cannon C."/>
            <person name="Castanera R."/>
            <person name="Culley D."/>
            <person name="Daum C."/>
            <person name="Ezra D."/>
            <person name="Gonzalez J."/>
            <person name="Henrissat B."/>
            <person name="Kuo A."/>
            <person name="Liang C."/>
            <person name="Lipzen A."/>
            <person name="Lutzoni F."/>
            <person name="Magnuson J."/>
            <person name="Mondo S."/>
            <person name="Nolan M."/>
            <person name="Ohm R."/>
            <person name="Pangilinan J."/>
            <person name="Park H.-J."/>
            <person name="Ramirez L."/>
            <person name="Alfaro M."/>
            <person name="Sun H."/>
            <person name="Tritt A."/>
            <person name="Yoshinaga Y."/>
            <person name="Zwiers L.-H."/>
            <person name="Turgeon B."/>
            <person name="Goodwin S."/>
            <person name="Spatafora J."/>
            <person name="Crous P."/>
            <person name="Grigoriev I."/>
        </authorList>
    </citation>
    <scope>NUCLEOTIDE SEQUENCE</scope>
    <source>
        <strain evidence="3">CBS 260.36</strain>
    </source>
</reference>
<evidence type="ECO:0000259" key="2">
    <source>
        <dbReference type="Pfam" id="PF22600"/>
    </source>
</evidence>
<feature type="compositionally biased region" description="Basic and acidic residues" evidence="1">
    <location>
        <begin position="733"/>
        <end position="743"/>
    </location>
</feature>